<evidence type="ECO:0000313" key="3">
    <source>
        <dbReference type="Proteomes" id="UP000006911"/>
    </source>
</evidence>
<gene>
    <name evidence="2" type="ORF">GSTUM_00009160001</name>
</gene>
<dbReference type="Proteomes" id="UP000006911">
    <property type="component" value="Unassembled WGS sequence"/>
</dbReference>
<proteinExistence type="predicted"/>
<dbReference type="RefSeq" id="XP_002840569.1">
    <property type="nucleotide sequence ID" value="XM_002840523.1"/>
</dbReference>
<feature type="compositionally biased region" description="Low complexity" evidence="1">
    <location>
        <begin position="226"/>
        <end position="236"/>
    </location>
</feature>
<keyword evidence="3" id="KW-1185">Reference proteome</keyword>
<evidence type="ECO:0000313" key="2">
    <source>
        <dbReference type="EMBL" id="CAZ84760.1"/>
    </source>
</evidence>
<reference evidence="2 3" key="1">
    <citation type="journal article" date="2010" name="Nature">
        <title>Perigord black truffle genome uncovers evolutionary origins and mechanisms of symbiosis.</title>
        <authorList>
            <person name="Martin F."/>
            <person name="Kohler A."/>
            <person name="Murat C."/>
            <person name="Balestrini R."/>
            <person name="Coutinho P.M."/>
            <person name="Jaillon O."/>
            <person name="Montanini B."/>
            <person name="Morin E."/>
            <person name="Noel B."/>
            <person name="Percudani R."/>
            <person name="Porcel B."/>
            <person name="Rubini A."/>
            <person name="Amicucci A."/>
            <person name="Amselem J."/>
            <person name="Anthouard V."/>
            <person name="Arcioni S."/>
            <person name="Artiguenave F."/>
            <person name="Aury J.M."/>
            <person name="Ballario P."/>
            <person name="Bolchi A."/>
            <person name="Brenna A."/>
            <person name="Brun A."/>
            <person name="Buee M."/>
            <person name="Cantarel B."/>
            <person name="Chevalier G."/>
            <person name="Couloux A."/>
            <person name="Da Silva C."/>
            <person name="Denoeud F."/>
            <person name="Duplessis S."/>
            <person name="Ghignone S."/>
            <person name="Hilselberger B."/>
            <person name="Iotti M."/>
            <person name="Marcais B."/>
            <person name="Mello A."/>
            <person name="Miranda M."/>
            <person name="Pacioni G."/>
            <person name="Quesneville H."/>
            <person name="Riccioni C."/>
            <person name="Ruotolo R."/>
            <person name="Splivallo R."/>
            <person name="Stocchi V."/>
            <person name="Tisserant E."/>
            <person name="Viscomi A.R."/>
            <person name="Zambonelli A."/>
            <person name="Zampieri E."/>
            <person name="Henrissat B."/>
            <person name="Lebrun M.H."/>
            <person name="Paolocci F."/>
            <person name="Bonfante P."/>
            <person name="Ottonello S."/>
            <person name="Wincker P."/>
        </authorList>
    </citation>
    <scope>NUCLEOTIDE SEQUENCE [LARGE SCALE GENOMIC DNA]</scope>
    <source>
        <strain evidence="2 3">Mel28</strain>
    </source>
</reference>
<dbReference type="KEGG" id="tml:GSTUM_00009160001"/>
<dbReference type="AlphaFoldDB" id="D5GJR7"/>
<organism evidence="2 3">
    <name type="scientific">Tuber melanosporum (strain Mel28)</name>
    <name type="common">Perigord black truffle</name>
    <dbReference type="NCBI Taxonomy" id="656061"/>
    <lineage>
        <taxon>Eukaryota</taxon>
        <taxon>Fungi</taxon>
        <taxon>Dikarya</taxon>
        <taxon>Ascomycota</taxon>
        <taxon>Pezizomycotina</taxon>
        <taxon>Pezizomycetes</taxon>
        <taxon>Pezizales</taxon>
        <taxon>Tuberaceae</taxon>
        <taxon>Tuber</taxon>
    </lineage>
</organism>
<name>D5GJR7_TUBMM</name>
<dbReference type="HOGENOM" id="CLU_778876_0_0_1"/>
<evidence type="ECO:0000256" key="1">
    <source>
        <dbReference type="SAM" id="MobiDB-lite"/>
    </source>
</evidence>
<sequence>MPHITRMSLQARTGLDNTGFEELWTTVHAALLCRENRIGLAGPTIGGGPFEEWVTTSLENWAGEMYWGAEGKGIVKKKPVWEHGGGEDRKEIQEVFRDLVVYIAGRVRITRKAREVSPSQEYSPGVNAPVGGNHVIEGNRACAPTQPGKCVGLEFSIPYMPSPNEFPRFQQEATPSSTIQGSKHRYPTRRRSAPSHVKLGEVVPKPGPRRRNWSILKKKVTRVPEPTATPLNRAPLLLPPPPPIPQLAQQPETLSPQSKPPQYPKTYSSHPVFVTRLAEKTLVQPGLTLVKLVYASDAQTLEGFLRKVRQKWSLPEVKGVRVEVDGQAFELDLEEERDWEVVLEIVGDIVGVVVCG</sequence>
<dbReference type="EMBL" id="FN430333">
    <property type="protein sequence ID" value="CAZ84760.1"/>
    <property type="molecule type" value="Genomic_DNA"/>
</dbReference>
<dbReference type="GeneID" id="9186795"/>
<accession>D5GJR7</accession>
<feature type="region of interest" description="Disordered" evidence="1">
    <location>
        <begin position="224"/>
        <end position="266"/>
    </location>
</feature>
<dbReference type="InParanoid" id="D5GJR7"/>
<protein>
    <submittedName>
        <fullName evidence="2">(Perigord truffle) hypothetical protein</fullName>
    </submittedName>
</protein>